<keyword evidence="9" id="KW-1185">Reference proteome</keyword>
<keyword evidence="2" id="KW-0285">Flavoprotein</keyword>
<keyword evidence="5" id="KW-0560">Oxidoreductase</keyword>
<dbReference type="PANTHER" id="PTHR43303">
    <property type="entry name" value="NADPH DEHYDROGENASE C23G7.10C-RELATED"/>
    <property type="match status" value="1"/>
</dbReference>
<dbReference type="Pfam" id="PF00248">
    <property type="entry name" value="Aldo_ket_red"/>
    <property type="match status" value="1"/>
</dbReference>
<dbReference type="PANTHER" id="PTHR43303:SF4">
    <property type="entry name" value="NADPH DEHYDROGENASE C23G7.10C-RELATED"/>
    <property type="match status" value="1"/>
</dbReference>
<dbReference type="GO" id="GO:0005829">
    <property type="term" value="C:cytosol"/>
    <property type="evidence" value="ECO:0007669"/>
    <property type="project" value="UniProtKB-ARBA"/>
</dbReference>
<dbReference type="Proteomes" id="UP000518752">
    <property type="component" value="Unassembled WGS sequence"/>
</dbReference>
<dbReference type="SUPFAM" id="SSF51395">
    <property type="entry name" value="FMN-linked oxidoreductases"/>
    <property type="match status" value="1"/>
</dbReference>
<reference evidence="8 9" key="1">
    <citation type="journal article" date="2020" name="ISME J.">
        <title>Uncovering the hidden diversity of litter-decomposition mechanisms in mushroom-forming fungi.</title>
        <authorList>
            <person name="Floudas D."/>
            <person name="Bentzer J."/>
            <person name="Ahren D."/>
            <person name="Johansson T."/>
            <person name="Persson P."/>
            <person name="Tunlid A."/>
        </authorList>
    </citation>
    <scope>NUCLEOTIDE SEQUENCE [LARGE SCALE GENOMIC DNA]</scope>
    <source>
        <strain evidence="8 9">CBS 406.79</strain>
    </source>
</reference>
<name>A0A8H5LJY0_9AGAR</name>
<evidence type="ECO:0000256" key="2">
    <source>
        <dbReference type="ARBA" id="ARBA00022630"/>
    </source>
</evidence>
<dbReference type="InterPro" id="IPR044152">
    <property type="entry name" value="YqjM-like"/>
</dbReference>
<dbReference type="Pfam" id="PF00724">
    <property type="entry name" value="Oxidored_FMN"/>
    <property type="match status" value="1"/>
</dbReference>
<evidence type="ECO:0000259" key="6">
    <source>
        <dbReference type="Pfam" id="PF00248"/>
    </source>
</evidence>
<feature type="domain" description="NADP-dependent oxidoreductase" evidence="6">
    <location>
        <begin position="487"/>
        <end position="797"/>
    </location>
</feature>
<feature type="domain" description="NADH:flavin oxidoreductase/NADH oxidase N-terminal" evidence="7">
    <location>
        <begin position="43"/>
        <end position="389"/>
    </location>
</feature>
<accession>A0A8H5LJY0</accession>
<evidence type="ECO:0000256" key="5">
    <source>
        <dbReference type="ARBA" id="ARBA00023002"/>
    </source>
</evidence>
<dbReference type="InterPro" id="IPR001155">
    <property type="entry name" value="OxRdtase_FMN_N"/>
</dbReference>
<gene>
    <name evidence="8" type="ORF">D9757_012236</name>
</gene>
<dbReference type="SUPFAM" id="SSF51430">
    <property type="entry name" value="NAD(P)-linked oxidoreductase"/>
    <property type="match status" value="1"/>
</dbReference>
<dbReference type="InterPro" id="IPR023210">
    <property type="entry name" value="NADP_OxRdtase_dom"/>
</dbReference>
<organism evidence="8 9">
    <name type="scientific">Collybiopsis confluens</name>
    <dbReference type="NCBI Taxonomy" id="2823264"/>
    <lineage>
        <taxon>Eukaryota</taxon>
        <taxon>Fungi</taxon>
        <taxon>Dikarya</taxon>
        <taxon>Basidiomycota</taxon>
        <taxon>Agaricomycotina</taxon>
        <taxon>Agaricomycetes</taxon>
        <taxon>Agaricomycetidae</taxon>
        <taxon>Agaricales</taxon>
        <taxon>Marasmiineae</taxon>
        <taxon>Omphalotaceae</taxon>
        <taxon>Collybiopsis</taxon>
    </lineage>
</organism>
<sequence length="808" mass="90172">MSNIIEMPNPGAENVSYYTPWQDRPSGLALDPQPAEKPLPLAFTPLKIRGVEFHNRIFLAPLCQYSSEDGFVSPWHMSHLGGIFSRGPGLAFVEATAILPEGRITPQDAGIWDDKHIEGWAKIVEFAHSQNQKIAIQLGHAGRKASTVAPWLHFGMLASEKIGGWPKEVYGPSDEPWDEFHAIPKSLTHAGMRRIVQAWVDAAKRALQAGFDVIEIHSAHGFLLHSFCSPAVNKRCDEYGGLFENRIRLTLEVVDAVRAVIPKDMPLFLRISASDWLEESMPDTPSWRTEDTIRLSRILAEHGVDVIDISCAGNHRAQRFKPHTEQPILAGQVFEAIKDVRVKGGGKMFVAAAGGICDGHTAEKLLQEQKCDVVLVGRQFQKDPGTVWAMAEDLDHMELQGGMTIVYINRTERLEQFRQVEAIWGIHKNRDAVIIGCSLARCPADKKMKLLITRSSLAHSTFDMSTQSLQVVYRQLGKSGLRVSVPIIGAMSFGTREHNKWSIPDDEALPILKYAWDQGINTIDTANIYSNGDSERIIGKFLKKYSIPRSEIIIATKVLGLVGKEPGLKTMAFPGLENTRDYVNQSGLSRAAIFNAVDACLERLDTPYIDLLQIHRFDTKVPAEETMKALHDLVQAGKVRYLGASSMRTWQFAHLNEVARSNGWTSFISMQPEYSLLYREEEREMFGYCKFHGIGIIPWAPLAAGSLARPSGEETTRSASYKGTPFEKKFSESDQLIISRVQELASKYSVSMAQIALSWVGTKVTSPIVGVNSEKRVLEAIPKEINLTPEDIKYLEEPYEPRPVRGHL</sequence>
<evidence type="ECO:0000313" key="9">
    <source>
        <dbReference type="Proteomes" id="UP000518752"/>
    </source>
</evidence>
<evidence type="ECO:0000256" key="3">
    <source>
        <dbReference type="ARBA" id="ARBA00022643"/>
    </source>
</evidence>
<dbReference type="GO" id="GO:0003959">
    <property type="term" value="F:NADPH dehydrogenase activity"/>
    <property type="evidence" value="ECO:0007669"/>
    <property type="project" value="InterPro"/>
</dbReference>
<comment type="caution">
    <text evidence="8">The sequence shown here is derived from an EMBL/GenBank/DDBJ whole genome shotgun (WGS) entry which is preliminary data.</text>
</comment>
<proteinExistence type="predicted"/>
<comment type="cofactor">
    <cofactor evidence="1">
        <name>FMN</name>
        <dbReference type="ChEBI" id="CHEBI:58210"/>
    </cofactor>
</comment>
<protein>
    <recommendedName>
        <fullName evidence="10">NADH-dependent flavin oxidoreductase</fullName>
    </recommendedName>
</protein>
<dbReference type="CDD" id="cd02932">
    <property type="entry name" value="OYE_YqiM_FMN"/>
    <property type="match status" value="1"/>
</dbReference>
<dbReference type="GO" id="GO:0050661">
    <property type="term" value="F:NADP binding"/>
    <property type="evidence" value="ECO:0007669"/>
    <property type="project" value="InterPro"/>
</dbReference>
<evidence type="ECO:0000256" key="4">
    <source>
        <dbReference type="ARBA" id="ARBA00022857"/>
    </source>
</evidence>
<dbReference type="EMBL" id="JAACJN010000222">
    <property type="protein sequence ID" value="KAF5359947.1"/>
    <property type="molecule type" value="Genomic_DNA"/>
</dbReference>
<evidence type="ECO:0000259" key="7">
    <source>
        <dbReference type="Pfam" id="PF00724"/>
    </source>
</evidence>
<keyword evidence="4" id="KW-0521">NADP</keyword>
<evidence type="ECO:0000313" key="8">
    <source>
        <dbReference type="EMBL" id="KAF5359947.1"/>
    </source>
</evidence>
<dbReference type="InterPro" id="IPR013785">
    <property type="entry name" value="Aldolase_TIM"/>
</dbReference>
<dbReference type="AlphaFoldDB" id="A0A8H5LJY0"/>
<dbReference type="InterPro" id="IPR036812">
    <property type="entry name" value="NAD(P)_OxRdtase_dom_sf"/>
</dbReference>
<dbReference type="OrthoDB" id="72788at2759"/>
<evidence type="ECO:0008006" key="10">
    <source>
        <dbReference type="Google" id="ProtNLM"/>
    </source>
</evidence>
<evidence type="ECO:0000256" key="1">
    <source>
        <dbReference type="ARBA" id="ARBA00001917"/>
    </source>
</evidence>
<dbReference type="GO" id="GO:0010181">
    <property type="term" value="F:FMN binding"/>
    <property type="evidence" value="ECO:0007669"/>
    <property type="project" value="InterPro"/>
</dbReference>
<keyword evidence="3" id="KW-0288">FMN</keyword>
<dbReference type="Gene3D" id="3.20.20.70">
    <property type="entry name" value="Aldolase class I"/>
    <property type="match status" value="1"/>
</dbReference>
<dbReference type="FunFam" id="3.20.20.100:FF:000004">
    <property type="entry name" value="Oxidoreductase, aldo/keto reductase"/>
    <property type="match status" value="1"/>
</dbReference>
<dbReference type="Gene3D" id="3.20.20.100">
    <property type="entry name" value="NADP-dependent oxidoreductase domain"/>
    <property type="match status" value="1"/>
</dbReference>
<dbReference type="CDD" id="cd19079">
    <property type="entry name" value="AKR_EcYajO-like"/>
    <property type="match status" value="1"/>
</dbReference>